<keyword evidence="7" id="KW-0234">DNA repair</keyword>
<comment type="catalytic activity">
    <reaction evidence="1">
        <text>a 4-O-methyl-thymidine in DNA + L-cysteinyl-[protein] = a thymidine in DNA + S-methyl-L-cysteinyl-[protein]</text>
        <dbReference type="Rhea" id="RHEA:53428"/>
        <dbReference type="Rhea" id="RHEA-COMP:10131"/>
        <dbReference type="Rhea" id="RHEA-COMP:10132"/>
        <dbReference type="Rhea" id="RHEA-COMP:13555"/>
        <dbReference type="Rhea" id="RHEA-COMP:13556"/>
        <dbReference type="ChEBI" id="CHEBI:29950"/>
        <dbReference type="ChEBI" id="CHEBI:82612"/>
        <dbReference type="ChEBI" id="CHEBI:137386"/>
        <dbReference type="ChEBI" id="CHEBI:137387"/>
        <dbReference type="EC" id="2.1.1.63"/>
    </reaction>
</comment>
<comment type="catalytic activity">
    <reaction evidence="8">
        <text>a 6-O-methyl-2'-deoxyguanosine in DNA + L-cysteinyl-[protein] = S-methyl-L-cysteinyl-[protein] + a 2'-deoxyguanosine in DNA</text>
        <dbReference type="Rhea" id="RHEA:24000"/>
        <dbReference type="Rhea" id="RHEA-COMP:10131"/>
        <dbReference type="Rhea" id="RHEA-COMP:10132"/>
        <dbReference type="Rhea" id="RHEA-COMP:11367"/>
        <dbReference type="Rhea" id="RHEA-COMP:11368"/>
        <dbReference type="ChEBI" id="CHEBI:29950"/>
        <dbReference type="ChEBI" id="CHEBI:82612"/>
        <dbReference type="ChEBI" id="CHEBI:85445"/>
        <dbReference type="ChEBI" id="CHEBI:85448"/>
        <dbReference type="EC" id="2.1.1.63"/>
    </reaction>
</comment>
<evidence type="ECO:0000259" key="9">
    <source>
        <dbReference type="Pfam" id="PF01035"/>
    </source>
</evidence>
<dbReference type="SUPFAM" id="SSF53155">
    <property type="entry name" value="Methylated DNA-protein cysteine methyltransferase domain"/>
    <property type="match status" value="1"/>
</dbReference>
<dbReference type="AlphaFoldDB" id="A0A644XGV4"/>
<dbReference type="InterPro" id="IPR014048">
    <property type="entry name" value="MethylDNA_cys_MeTrfase_DNA-bd"/>
</dbReference>
<keyword evidence="6" id="KW-0227">DNA damage</keyword>
<name>A0A644XGV4_9ZZZZ</name>
<dbReference type="CDD" id="cd06445">
    <property type="entry name" value="ATase"/>
    <property type="match status" value="1"/>
</dbReference>
<dbReference type="InterPro" id="IPR036388">
    <property type="entry name" value="WH-like_DNA-bd_sf"/>
</dbReference>
<dbReference type="Pfam" id="PF02870">
    <property type="entry name" value="Methyltransf_1N"/>
    <property type="match status" value="1"/>
</dbReference>
<accession>A0A644XGV4</accession>
<organism evidence="11">
    <name type="scientific">bioreactor metagenome</name>
    <dbReference type="NCBI Taxonomy" id="1076179"/>
    <lineage>
        <taxon>unclassified sequences</taxon>
        <taxon>metagenomes</taxon>
        <taxon>ecological metagenomes</taxon>
    </lineage>
</organism>
<dbReference type="PANTHER" id="PTHR10815:SF5">
    <property type="entry name" value="METHYLATED-DNA--PROTEIN-CYSTEINE METHYLTRANSFERASE"/>
    <property type="match status" value="1"/>
</dbReference>
<dbReference type="InterPro" id="IPR008332">
    <property type="entry name" value="MethylG_MeTrfase_N"/>
</dbReference>
<evidence type="ECO:0000256" key="8">
    <source>
        <dbReference type="ARBA" id="ARBA00049348"/>
    </source>
</evidence>
<protein>
    <recommendedName>
        <fullName evidence="3">methylated-DNA--[protein]-cysteine S-methyltransferase</fullName>
        <ecNumber evidence="3">2.1.1.63</ecNumber>
    </recommendedName>
</protein>
<dbReference type="PANTHER" id="PTHR10815">
    <property type="entry name" value="METHYLATED-DNA--PROTEIN-CYSTEINE METHYLTRANSFERASE"/>
    <property type="match status" value="1"/>
</dbReference>
<gene>
    <name evidence="11" type="primary">ogt_23</name>
    <name evidence="11" type="ORF">SDC9_61366</name>
</gene>
<keyword evidence="4 11" id="KW-0489">Methyltransferase</keyword>
<keyword evidence="5 11" id="KW-0808">Transferase</keyword>
<evidence type="ECO:0000256" key="5">
    <source>
        <dbReference type="ARBA" id="ARBA00022679"/>
    </source>
</evidence>
<dbReference type="GO" id="GO:0032259">
    <property type="term" value="P:methylation"/>
    <property type="evidence" value="ECO:0007669"/>
    <property type="project" value="UniProtKB-KW"/>
</dbReference>
<evidence type="ECO:0000256" key="1">
    <source>
        <dbReference type="ARBA" id="ARBA00001286"/>
    </source>
</evidence>
<dbReference type="GO" id="GO:0006281">
    <property type="term" value="P:DNA repair"/>
    <property type="evidence" value="ECO:0007669"/>
    <property type="project" value="UniProtKB-KW"/>
</dbReference>
<dbReference type="EC" id="2.1.1.63" evidence="3"/>
<dbReference type="FunFam" id="1.10.10.10:FF:000214">
    <property type="entry name" value="Methylated-DNA--protein-cysteine methyltransferase"/>
    <property type="match status" value="1"/>
</dbReference>
<feature type="domain" description="Methylguanine DNA methyltransferase ribonuclease-like" evidence="10">
    <location>
        <begin position="9"/>
        <end position="79"/>
    </location>
</feature>
<evidence type="ECO:0000256" key="3">
    <source>
        <dbReference type="ARBA" id="ARBA00011918"/>
    </source>
</evidence>
<dbReference type="NCBIfam" id="TIGR00589">
    <property type="entry name" value="ogt"/>
    <property type="match status" value="1"/>
</dbReference>
<feature type="domain" description="Methylated-DNA-[protein]-cysteine S-methyltransferase DNA binding" evidence="9">
    <location>
        <begin position="83"/>
        <end position="163"/>
    </location>
</feature>
<reference evidence="11" key="1">
    <citation type="submission" date="2019-08" db="EMBL/GenBank/DDBJ databases">
        <authorList>
            <person name="Kucharzyk K."/>
            <person name="Murdoch R.W."/>
            <person name="Higgins S."/>
            <person name="Loffler F."/>
        </authorList>
    </citation>
    <scope>NUCLEOTIDE SEQUENCE</scope>
</reference>
<evidence type="ECO:0000256" key="4">
    <source>
        <dbReference type="ARBA" id="ARBA00022603"/>
    </source>
</evidence>
<dbReference type="Gene3D" id="3.30.160.70">
    <property type="entry name" value="Methylated DNA-protein cysteine methyltransferase domain"/>
    <property type="match status" value="1"/>
</dbReference>
<dbReference type="Gene3D" id="1.10.10.10">
    <property type="entry name" value="Winged helix-like DNA-binding domain superfamily/Winged helix DNA-binding domain"/>
    <property type="match status" value="1"/>
</dbReference>
<dbReference type="InterPro" id="IPR036631">
    <property type="entry name" value="MGMT_N_sf"/>
</dbReference>
<sequence>MEKTTKNLYFYKISSIIGPIYIVKSSDGLRMIELIEEEWIEFKEKQNLIEDKNICMDVIIQLEEYFKGKRMEFDLALDIEGTEFRKLVWNELVKIPYGELKSYSYIAKSIGNEKAVRAIGQANRANPILIIIPCHRVTGKNGMLLGYAGNHTDIQEKLINFEKRNIQK</sequence>
<comment type="caution">
    <text evidence="11">The sequence shown here is derived from an EMBL/GenBank/DDBJ whole genome shotgun (WGS) entry which is preliminary data.</text>
</comment>
<dbReference type="InterPro" id="IPR036217">
    <property type="entry name" value="MethylDNA_cys_MeTrfase_DNAb"/>
</dbReference>
<dbReference type="SUPFAM" id="SSF46767">
    <property type="entry name" value="Methylated DNA-protein cysteine methyltransferase, C-terminal domain"/>
    <property type="match status" value="1"/>
</dbReference>
<evidence type="ECO:0000256" key="6">
    <source>
        <dbReference type="ARBA" id="ARBA00022763"/>
    </source>
</evidence>
<evidence type="ECO:0000313" key="11">
    <source>
        <dbReference type="EMBL" id="MPM15001.1"/>
    </source>
</evidence>
<dbReference type="EMBL" id="VSSQ01002370">
    <property type="protein sequence ID" value="MPM15001.1"/>
    <property type="molecule type" value="Genomic_DNA"/>
</dbReference>
<proteinExistence type="inferred from homology"/>
<dbReference type="Pfam" id="PF01035">
    <property type="entry name" value="DNA_binding_1"/>
    <property type="match status" value="1"/>
</dbReference>
<dbReference type="GO" id="GO:0003908">
    <property type="term" value="F:methylated-DNA-[protein]-cysteine S-methyltransferase activity"/>
    <property type="evidence" value="ECO:0007669"/>
    <property type="project" value="UniProtKB-EC"/>
</dbReference>
<evidence type="ECO:0000256" key="2">
    <source>
        <dbReference type="ARBA" id="ARBA00008711"/>
    </source>
</evidence>
<evidence type="ECO:0000259" key="10">
    <source>
        <dbReference type="Pfam" id="PF02870"/>
    </source>
</evidence>
<evidence type="ECO:0000256" key="7">
    <source>
        <dbReference type="ARBA" id="ARBA00023204"/>
    </source>
</evidence>
<comment type="similarity">
    <text evidence="2">Belongs to the MGMT family.</text>
</comment>